<dbReference type="RefSeq" id="WP_306877998.1">
    <property type="nucleotide sequence ID" value="NZ_JAUSSW010000004.1"/>
</dbReference>
<name>A0ABT9TLS3_PAENI</name>
<organism evidence="1 2">
    <name type="scientific">Paenarthrobacter nicotinovorans</name>
    <name type="common">Arthrobacter nicotinovorans</name>
    <dbReference type="NCBI Taxonomy" id="29320"/>
    <lineage>
        <taxon>Bacteria</taxon>
        <taxon>Bacillati</taxon>
        <taxon>Actinomycetota</taxon>
        <taxon>Actinomycetes</taxon>
        <taxon>Micrococcales</taxon>
        <taxon>Micrococcaceae</taxon>
        <taxon>Paenarthrobacter</taxon>
    </lineage>
</organism>
<sequence length="444" mass="48914">MALSSTELSALITDELLKPARQEWARLRWLQKSIEGGLNKTWMPEHADTEYKDLLAKARSPWLLFVRDCIAQGTVIDGYTDEQVWAEAWQANGMDARQGPLNREVIGLGYGYLLDLPSESGGVVMRPLSAHQTFSTKEDPWDDSPKYVLHRVTDKRWYFFDAEAQYIITGTPQKIEALEVVPYGMGINPVTMIANEFAMEGFPKSSIEPGIPVYKRIVDATFTLQMVQRYGAFPQKWQSGGKIGTDEHGNALVRPAIDSLMHGSGDGEVKFGDFSAANINQVAEAVDTHIKHLSAVCQVPPHYLLGAIVNMSAEGIAAAESGYFRNIRDHQVVMGEGYELALRKAAGILGNEPAARDTSSQVHWADTSTRSLAQISDAVVKLQTVGAPMEMLFAMIPGWSKTDALEAADYVRKNGIQGANKAIQENATKTLQGFNALQQQELPE</sequence>
<protein>
    <recommendedName>
        <fullName evidence="3">Phage portal protein</fullName>
    </recommendedName>
</protein>
<accession>A0ABT9TLS3</accession>
<dbReference type="EMBL" id="JAUSSW010000004">
    <property type="protein sequence ID" value="MDQ0102345.1"/>
    <property type="molecule type" value="Genomic_DNA"/>
</dbReference>
<reference evidence="1 2" key="1">
    <citation type="submission" date="2023-07" db="EMBL/GenBank/DDBJ databases">
        <title>Sorghum-associated microbial communities from plants grown in Nebraska, USA.</title>
        <authorList>
            <person name="Schachtman D."/>
        </authorList>
    </citation>
    <scope>NUCLEOTIDE SEQUENCE [LARGE SCALE GENOMIC DNA]</scope>
    <source>
        <strain evidence="1 2">CC523</strain>
    </source>
</reference>
<proteinExistence type="predicted"/>
<evidence type="ECO:0000313" key="1">
    <source>
        <dbReference type="EMBL" id="MDQ0102345.1"/>
    </source>
</evidence>
<gene>
    <name evidence="1" type="ORF">J2T10_001991</name>
</gene>
<comment type="caution">
    <text evidence="1">The sequence shown here is derived from an EMBL/GenBank/DDBJ whole genome shotgun (WGS) entry which is preliminary data.</text>
</comment>
<evidence type="ECO:0008006" key="3">
    <source>
        <dbReference type="Google" id="ProtNLM"/>
    </source>
</evidence>
<evidence type="ECO:0000313" key="2">
    <source>
        <dbReference type="Proteomes" id="UP001244563"/>
    </source>
</evidence>
<keyword evidence="2" id="KW-1185">Reference proteome</keyword>
<dbReference type="Proteomes" id="UP001244563">
    <property type="component" value="Unassembled WGS sequence"/>
</dbReference>